<organism evidence="2">
    <name type="scientific">Faunusvirus sp</name>
    <dbReference type="NCBI Taxonomy" id="2487766"/>
    <lineage>
        <taxon>Viruses</taxon>
        <taxon>Varidnaviria</taxon>
        <taxon>Bamfordvirae</taxon>
        <taxon>Nucleocytoviricota</taxon>
        <taxon>Megaviricetes</taxon>
        <taxon>Imitervirales</taxon>
        <taxon>Mimiviridae</taxon>
    </lineage>
</organism>
<reference evidence="2" key="1">
    <citation type="submission" date="2018-10" db="EMBL/GenBank/DDBJ databases">
        <title>Hidden diversity of soil giant viruses.</title>
        <authorList>
            <person name="Schulz F."/>
            <person name="Alteio L."/>
            <person name="Goudeau D."/>
            <person name="Ryan E.M."/>
            <person name="Malmstrom R.R."/>
            <person name="Blanchard J."/>
            <person name="Woyke T."/>
        </authorList>
    </citation>
    <scope>NUCLEOTIDE SEQUENCE</scope>
    <source>
        <strain evidence="2">FNV1</strain>
    </source>
</reference>
<gene>
    <name evidence="2" type="ORF">Faunusvirus27_9</name>
</gene>
<feature type="region of interest" description="Disordered" evidence="1">
    <location>
        <begin position="16"/>
        <end position="46"/>
    </location>
</feature>
<protein>
    <submittedName>
        <fullName evidence="2">HNH endonuclease</fullName>
    </submittedName>
</protein>
<proteinExistence type="predicted"/>
<accession>A0A3G4ZXH1</accession>
<evidence type="ECO:0000256" key="1">
    <source>
        <dbReference type="SAM" id="MobiDB-lite"/>
    </source>
</evidence>
<keyword evidence="2" id="KW-0378">Hydrolase</keyword>
<feature type="compositionally biased region" description="Basic and acidic residues" evidence="1">
    <location>
        <begin position="16"/>
        <end position="38"/>
    </location>
</feature>
<keyword evidence="2" id="KW-0540">Nuclease</keyword>
<keyword evidence="2" id="KW-0255">Endonuclease</keyword>
<evidence type="ECO:0000313" key="2">
    <source>
        <dbReference type="EMBL" id="AYV79608.1"/>
    </source>
</evidence>
<dbReference type="EMBL" id="MK072158">
    <property type="protein sequence ID" value="AYV79608.1"/>
    <property type="molecule type" value="Genomic_DNA"/>
</dbReference>
<feature type="region of interest" description="Disordered" evidence="1">
    <location>
        <begin position="59"/>
        <end position="85"/>
    </location>
</feature>
<dbReference type="GO" id="GO:0004519">
    <property type="term" value="F:endonuclease activity"/>
    <property type="evidence" value="ECO:0007669"/>
    <property type="project" value="UniProtKB-KW"/>
</dbReference>
<name>A0A3G4ZXH1_9VIRU</name>
<sequence length="395" mass="45338">MSVSGVRVVSKLVEKEREKERYIDRKSKSTEKDKPDKVESDDDEEEDYMFIKNNNLKEISSGFGFGKKKSGYNNSTKKDKPDEVELDDEDEDLINELNGYIDDDNSDDLDGDLTNEMNNYIDGTGNDNIDDGVVDLELTPLEKKTVGRPESLIRSAKVVTHNNKKYVVYIMTDGTTKMKTGAIIDYKNFHLIDGKRWYKKSNYLGDDEIIEGKKMTHYMHNVIKGIKIGSGKGATETVDHINRIGMDNREANLEIKSQTNQNHNRMKRSRHVKLPENCGIKSEDIPQYICFYPAKSGNSYFEVDIKHVLNNGTQPFRRKTTKAKDKTLIEKLEEAKKILLTQMDEHPQWFAGKCMNGVLSDEGQQLYREYVAIMNLAGFDIKLDEKLFENDLLNN</sequence>
<dbReference type="InterPro" id="IPR044925">
    <property type="entry name" value="His-Me_finger_sf"/>
</dbReference>
<dbReference type="SUPFAM" id="SSF54060">
    <property type="entry name" value="His-Me finger endonucleases"/>
    <property type="match status" value="1"/>
</dbReference>